<evidence type="ECO:0000313" key="1">
    <source>
        <dbReference type="EMBL" id="DAD82053.1"/>
    </source>
</evidence>
<protein>
    <submittedName>
        <fullName evidence="1">HNH endonuclease bacteriophage, HNH Endonuclease, DNA.52A</fullName>
    </submittedName>
</protein>
<sequence length="132" mass="15329">MAQEWAKAFYKSRRWIKCKNNYIADRRLVDGGLCEECQKKLGYIVHHKILLTQDNIRDPDISLNHDNLEYVCKDCHDKFDGHGVGKGQQPLCIFDKDGNPISVRDIDSPLKNRWGMDDREPMAEIDVTHRSS</sequence>
<name>A0A8S5MI77_9CAUD</name>
<keyword evidence="1" id="KW-0255">Endonuclease</keyword>
<dbReference type="GO" id="GO:0004519">
    <property type="term" value="F:endonuclease activity"/>
    <property type="evidence" value="ECO:0007669"/>
    <property type="project" value="UniProtKB-KW"/>
</dbReference>
<keyword evidence="1" id="KW-0540">Nuclease</keyword>
<reference evidence="1" key="1">
    <citation type="journal article" date="2021" name="Proc. Natl. Acad. Sci. U.S.A.">
        <title>A Catalog of Tens of Thousands of Viruses from Human Metagenomes Reveals Hidden Associations with Chronic Diseases.</title>
        <authorList>
            <person name="Tisza M.J."/>
            <person name="Buck C.B."/>
        </authorList>
    </citation>
    <scope>NUCLEOTIDE SEQUENCE</scope>
    <source>
        <strain evidence="1">CtkL634</strain>
    </source>
</reference>
<organism evidence="1">
    <name type="scientific">Siphoviridae sp. ctkL634</name>
    <dbReference type="NCBI Taxonomy" id="2826442"/>
    <lineage>
        <taxon>Viruses</taxon>
        <taxon>Duplodnaviria</taxon>
        <taxon>Heunggongvirae</taxon>
        <taxon>Uroviricota</taxon>
        <taxon>Caudoviricetes</taxon>
    </lineage>
</organism>
<dbReference type="EMBL" id="BK014911">
    <property type="protein sequence ID" value="DAD82053.1"/>
    <property type="molecule type" value="Genomic_DNA"/>
</dbReference>
<proteinExistence type="predicted"/>
<accession>A0A8S5MI77</accession>
<keyword evidence="1" id="KW-0378">Hydrolase</keyword>